<keyword evidence="1" id="KW-1133">Transmembrane helix</keyword>
<evidence type="ECO:0000256" key="1">
    <source>
        <dbReference type="SAM" id="Phobius"/>
    </source>
</evidence>
<comment type="caution">
    <text evidence="2">The sequence shown here is derived from an EMBL/GenBank/DDBJ whole genome shotgun (WGS) entry which is preliminary data.</text>
</comment>
<dbReference type="OrthoDB" id="10612750at2759"/>
<proteinExistence type="predicted"/>
<sequence length="1088" mass="119609">MLYPFLIPIFSSLVRSESNVKTICVSDTNKKCPPGIDTFIDVKDFKDSYLYSGSIDLFLYSDISSVTIEARQLSGEINVYGDESHPSQSSLKFNFGFFFRVQYPINMHNVVCKISEGSVYAPKLLLDNCQLQNDDENNNKVQLHVNDLTSDALSLVNAEKVETVKFSLTKVQETLSIDVNVTILFSLVSESSITVFCDFTEETTSTLRRREVDIRNKKGKNSVIVGSSIALPTVTFKNITKKVDVVKRGFLNVLEILMCHFELHGGTLSFPEEEKWPLSLSLYGLLDIYFLNIVQNNESTIEIAAQNLPANIRNNGTDPLNIVTLAQKCGITGTLLLNSTLDKITSKLPGNNPFEFKVGSISKLSETAKLITDKIMDLYSEIEPEINTLSDKIRSVVEQIQVETQVIQKELFNLADGGHLKIDYFFEADGNLTSGLIIFGAEVKREGNGKFSLELSGGVSGGLSNYSFEAMKKLIGKPINLVCSKVNISVADWILKVFDEAFADGVFKLQYGDNEDGLHCVQLILTRLPDALSEKYCIGNNCPSGYVVVDEDFFRNLQKNIHEGTKNVVLNLKEALTTQDPINFTLFGGNASFSIKGNGNKVNVGLDLEVKDHVFELNVSDSNLNFSVKNEETNDSLEVNIPHVNLYDVTIEGQLKNRAISFTGERFATDLQTYQQLSKSSFNDLFVDLESTGFTDKVKTIKVGEENVEFRNSIFGSLIATLNQTNVYGNLGIGFDASFFGIELALEAGVSTTKGLTLEIKKSTLPIPQTLRFDDNWANLKDSGAGITVSHKSDVQVVNVPGNINLNFEGTGNVDIKLKPGTDDLKLNRKLGITGNSKISVNGTVSFQDISFSNNVTFEVEAMVMTGNSGNILDQRIIVEKATCEKNSAVQVGDLVVGDKLTLESGSSLRSNTISFKGKTLEIRYLFGGIPRIYATKGLSNLSKIILEYALKSDDENEVNYEQYIGAAQEIYCAVNETFTQKICQTYANSVQFVSDFQGLHGKTSAMKADCISLPTSDNKYIQTCLIAELSESPNLSKVSSSKAMPVAGVAIGVIVVIVIIVAVAIFIVIKKRTANKEVSIANKSLDI</sequence>
<gene>
    <name evidence="2" type="ORF">TRFO_27230</name>
</gene>
<dbReference type="AlphaFoldDB" id="A0A1J4K642"/>
<name>A0A1J4K642_9EUKA</name>
<evidence type="ECO:0000313" key="2">
    <source>
        <dbReference type="EMBL" id="OHT05158.1"/>
    </source>
</evidence>
<evidence type="ECO:0000313" key="3">
    <source>
        <dbReference type="Proteomes" id="UP000179807"/>
    </source>
</evidence>
<dbReference type="Proteomes" id="UP000179807">
    <property type="component" value="Unassembled WGS sequence"/>
</dbReference>
<dbReference type="RefSeq" id="XP_068358294.1">
    <property type="nucleotide sequence ID" value="XM_068505412.1"/>
</dbReference>
<dbReference type="VEuPathDB" id="TrichDB:TRFO_27230"/>
<accession>A0A1J4K642</accession>
<reference evidence="2" key="1">
    <citation type="submission" date="2016-10" db="EMBL/GenBank/DDBJ databases">
        <authorList>
            <person name="Benchimol M."/>
            <person name="Almeida L.G."/>
            <person name="Vasconcelos A.T."/>
            <person name="Perreira-Neves A."/>
            <person name="Rosa I.A."/>
            <person name="Tasca T."/>
            <person name="Bogo M.R."/>
            <person name="de Souza W."/>
        </authorList>
    </citation>
    <scope>NUCLEOTIDE SEQUENCE [LARGE SCALE GENOMIC DNA]</scope>
    <source>
        <strain evidence="2">K</strain>
    </source>
</reference>
<keyword evidence="3" id="KW-1185">Reference proteome</keyword>
<protein>
    <submittedName>
        <fullName evidence="2">Uncharacterized protein</fullName>
    </submittedName>
</protein>
<organism evidence="2 3">
    <name type="scientific">Tritrichomonas foetus</name>
    <dbReference type="NCBI Taxonomy" id="1144522"/>
    <lineage>
        <taxon>Eukaryota</taxon>
        <taxon>Metamonada</taxon>
        <taxon>Parabasalia</taxon>
        <taxon>Tritrichomonadida</taxon>
        <taxon>Tritrichomonadidae</taxon>
        <taxon>Tritrichomonas</taxon>
    </lineage>
</organism>
<dbReference type="GeneID" id="94840116"/>
<keyword evidence="1" id="KW-0472">Membrane</keyword>
<feature type="transmembrane region" description="Helical" evidence="1">
    <location>
        <begin position="1047"/>
        <end position="1070"/>
    </location>
</feature>
<keyword evidence="1" id="KW-0812">Transmembrane</keyword>
<dbReference type="EMBL" id="MLAK01000768">
    <property type="protein sequence ID" value="OHT05158.1"/>
    <property type="molecule type" value="Genomic_DNA"/>
</dbReference>